<dbReference type="Pfam" id="PF03631">
    <property type="entry name" value="Virul_fac_BrkB"/>
    <property type="match status" value="1"/>
</dbReference>
<name>A0A1H1KSH1_9FLAO</name>
<evidence type="ECO:0000256" key="6">
    <source>
        <dbReference type="SAM" id="Phobius"/>
    </source>
</evidence>
<keyword evidence="2" id="KW-1003">Cell membrane</keyword>
<keyword evidence="4 6" id="KW-1133">Transmembrane helix</keyword>
<comment type="subcellular location">
    <subcellularLocation>
        <location evidence="1">Cell membrane</location>
        <topology evidence="1">Multi-pass membrane protein</topology>
    </subcellularLocation>
</comment>
<dbReference type="NCBIfam" id="TIGR00765">
    <property type="entry name" value="yihY_not_rbn"/>
    <property type="match status" value="1"/>
</dbReference>
<keyword evidence="8" id="KW-1185">Reference proteome</keyword>
<evidence type="ECO:0000256" key="4">
    <source>
        <dbReference type="ARBA" id="ARBA00022989"/>
    </source>
</evidence>
<evidence type="ECO:0000256" key="5">
    <source>
        <dbReference type="ARBA" id="ARBA00023136"/>
    </source>
</evidence>
<feature type="transmembrane region" description="Helical" evidence="6">
    <location>
        <begin position="25"/>
        <end position="46"/>
    </location>
</feature>
<protein>
    <submittedName>
        <fullName evidence="7">Membrane protein</fullName>
    </submittedName>
</protein>
<sequence length="308" mass="34819">MAPQKAIKSKLENFSDWWKRKTKKIILPGLEGLSLYNLWIIYWGGIVRGTFSTRASSIAFSFFMAIFPFLLFVLNLIPYITFIDDFQIKFLVFMDENLLPPETSDFFGTIFEDIASTPRGGLLSVAFILSIFLMTNGVNAIFTGFEFSYHTKTNRSIPRQYAVAVGVSVILALLLLTSVIGAVYITYAIDDLNSLGIVNSDGFGADLIKYIGFVILIYTAVAILYYFGTREARQARFFSVGALFTTILIMITTFLFSLYITNFSNYNELYGSIGALLILMFYIWLNSNMLLLGFELNASLIKLKKNFK</sequence>
<dbReference type="GO" id="GO:0005886">
    <property type="term" value="C:plasma membrane"/>
    <property type="evidence" value="ECO:0007669"/>
    <property type="project" value="UniProtKB-SubCell"/>
</dbReference>
<dbReference type="STRING" id="1250231.SAMN04488552_0037"/>
<gene>
    <name evidence="7" type="ORF">SAMN04488552_0037</name>
</gene>
<feature type="transmembrane region" description="Helical" evidence="6">
    <location>
        <begin position="125"/>
        <end position="149"/>
    </location>
</feature>
<accession>A0A1H1KSH1</accession>
<evidence type="ECO:0000256" key="3">
    <source>
        <dbReference type="ARBA" id="ARBA00022692"/>
    </source>
</evidence>
<feature type="transmembrane region" description="Helical" evidence="6">
    <location>
        <begin position="58"/>
        <end position="80"/>
    </location>
</feature>
<organism evidence="7 8">
    <name type="scientific">Christiangramia echinicola</name>
    <dbReference type="NCBI Taxonomy" id="279359"/>
    <lineage>
        <taxon>Bacteria</taxon>
        <taxon>Pseudomonadati</taxon>
        <taxon>Bacteroidota</taxon>
        <taxon>Flavobacteriia</taxon>
        <taxon>Flavobacteriales</taxon>
        <taxon>Flavobacteriaceae</taxon>
        <taxon>Christiangramia</taxon>
    </lineage>
</organism>
<evidence type="ECO:0000313" key="7">
    <source>
        <dbReference type="EMBL" id="SDR65057.1"/>
    </source>
</evidence>
<feature type="transmembrane region" description="Helical" evidence="6">
    <location>
        <begin position="240"/>
        <end position="261"/>
    </location>
</feature>
<dbReference type="PANTHER" id="PTHR30213">
    <property type="entry name" value="INNER MEMBRANE PROTEIN YHJD"/>
    <property type="match status" value="1"/>
</dbReference>
<evidence type="ECO:0000256" key="2">
    <source>
        <dbReference type="ARBA" id="ARBA00022475"/>
    </source>
</evidence>
<feature type="transmembrane region" description="Helical" evidence="6">
    <location>
        <begin position="161"/>
        <end position="187"/>
    </location>
</feature>
<dbReference type="InterPro" id="IPR017039">
    <property type="entry name" value="Virul_fac_BrkB"/>
</dbReference>
<dbReference type="PANTHER" id="PTHR30213:SF0">
    <property type="entry name" value="UPF0761 MEMBRANE PROTEIN YIHY"/>
    <property type="match status" value="1"/>
</dbReference>
<evidence type="ECO:0000256" key="1">
    <source>
        <dbReference type="ARBA" id="ARBA00004651"/>
    </source>
</evidence>
<proteinExistence type="predicted"/>
<keyword evidence="3 6" id="KW-0812">Transmembrane</keyword>
<dbReference type="PIRSF" id="PIRSF035875">
    <property type="entry name" value="RNase_BN"/>
    <property type="match status" value="1"/>
</dbReference>
<dbReference type="EMBL" id="LT629745">
    <property type="protein sequence ID" value="SDR65057.1"/>
    <property type="molecule type" value="Genomic_DNA"/>
</dbReference>
<dbReference type="RefSeq" id="WP_026934582.1">
    <property type="nucleotide sequence ID" value="NZ_LT629745.1"/>
</dbReference>
<reference evidence="7 8" key="1">
    <citation type="submission" date="2016-10" db="EMBL/GenBank/DDBJ databases">
        <authorList>
            <person name="Varghese N."/>
            <person name="Submissions S."/>
        </authorList>
    </citation>
    <scope>NUCLEOTIDE SEQUENCE [LARGE SCALE GENOMIC DNA]</scope>
    <source>
        <strain evidence="7 8">Mar_2010_102</strain>
    </source>
</reference>
<dbReference type="AlphaFoldDB" id="A0A1H1KSH1"/>
<dbReference type="Proteomes" id="UP000198858">
    <property type="component" value="Chromosome I"/>
</dbReference>
<feature type="transmembrane region" description="Helical" evidence="6">
    <location>
        <begin position="207"/>
        <end position="228"/>
    </location>
</feature>
<evidence type="ECO:0000313" key="8">
    <source>
        <dbReference type="Proteomes" id="UP000198858"/>
    </source>
</evidence>
<keyword evidence="5 6" id="KW-0472">Membrane</keyword>
<feature type="transmembrane region" description="Helical" evidence="6">
    <location>
        <begin position="273"/>
        <end position="294"/>
    </location>
</feature>